<evidence type="ECO:0000313" key="5">
    <source>
        <dbReference type="Proteomes" id="UP000799118"/>
    </source>
</evidence>
<dbReference type="PANTHER" id="PTHR12673:SF159">
    <property type="entry name" value="LD03170P"/>
    <property type="match status" value="1"/>
</dbReference>
<gene>
    <name evidence="4" type="ORF">BT96DRAFT_684121</name>
</gene>
<feature type="domain" description="DH" evidence="3">
    <location>
        <begin position="340"/>
        <end position="567"/>
    </location>
</feature>
<dbReference type="PANTHER" id="PTHR12673">
    <property type="entry name" value="FACIOGENITAL DYSPLASIA PROTEIN"/>
    <property type="match status" value="1"/>
</dbReference>
<accession>A0A6A4HNP3</accession>
<feature type="compositionally biased region" description="Low complexity" evidence="1">
    <location>
        <begin position="100"/>
        <end position="113"/>
    </location>
</feature>
<evidence type="ECO:0000256" key="1">
    <source>
        <dbReference type="SAM" id="MobiDB-lite"/>
    </source>
</evidence>
<feature type="compositionally biased region" description="Polar residues" evidence="1">
    <location>
        <begin position="632"/>
        <end position="650"/>
    </location>
</feature>
<feature type="transmembrane region" description="Helical" evidence="2">
    <location>
        <begin position="6"/>
        <end position="23"/>
    </location>
</feature>
<dbReference type="GO" id="GO:0005085">
    <property type="term" value="F:guanyl-nucleotide exchange factor activity"/>
    <property type="evidence" value="ECO:0007669"/>
    <property type="project" value="InterPro"/>
</dbReference>
<feature type="compositionally biased region" description="Basic residues" evidence="1">
    <location>
        <begin position="237"/>
        <end position="248"/>
    </location>
</feature>
<reference evidence="4" key="1">
    <citation type="journal article" date="2019" name="Environ. Microbiol.">
        <title>Fungal ecological strategies reflected in gene transcription - a case study of two litter decomposers.</title>
        <authorList>
            <person name="Barbi F."/>
            <person name="Kohler A."/>
            <person name="Barry K."/>
            <person name="Baskaran P."/>
            <person name="Daum C."/>
            <person name="Fauchery L."/>
            <person name="Ihrmark K."/>
            <person name="Kuo A."/>
            <person name="LaButti K."/>
            <person name="Lipzen A."/>
            <person name="Morin E."/>
            <person name="Grigoriev I.V."/>
            <person name="Henrissat B."/>
            <person name="Lindahl B."/>
            <person name="Martin F."/>
        </authorList>
    </citation>
    <scope>NUCLEOTIDE SEQUENCE</scope>
    <source>
        <strain evidence="4">JB14</strain>
    </source>
</reference>
<feature type="region of interest" description="Disordered" evidence="1">
    <location>
        <begin position="76"/>
        <end position="133"/>
    </location>
</feature>
<keyword evidence="2" id="KW-0472">Membrane</keyword>
<evidence type="ECO:0000256" key="2">
    <source>
        <dbReference type="SAM" id="Phobius"/>
    </source>
</evidence>
<dbReference type="SUPFAM" id="SSF48065">
    <property type="entry name" value="DBL homology domain (DH-domain)"/>
    <property type="match status" value="1"/>
</dbReference>
<dbReference type="PROSITE" id="PS50010">
    <property type="entry name" value="DH_2"/>
    <property type="match status" value="1"/>
</dbReference>
<dbReference type="InterPro" id="IPR000219">
    <property type="entry name" value="DH_dom"/>
</dbReference>
<evidence type="ECO:0000313" key="4">
    <source>
        <dbReference type="EMBL" id="KAE9399716.1"/>
    </source>
</evidence>
<feature type="region of interest" description="Disordered" evidence="1">
    <location>
        <begin position="160"/>
        <end position="196"/>
    </location>
</feature>
<sequence length="864" mass="97499">MVTPNHILRSGILCMLPLYLLILERTTIFHHRRVYLLPQLREQKEIEINRQVVIVVASKHLTSRVDLHPRSRLVRGRRTRRNLGGNRIITSESLSPGTNSISPRISAAKSPSSRAPPPSPHAPSSSLPRDGNSYNYESVVLSKRSQEVVLRTRQAFGIPPSESEEIYHRDTAGERNREADSTQVSTLTPADSMASGVDVAMDRDSWEHEGDNELSVGAENLFRTLSLGESENEVRGPSHRNHEGRKSHRYEQQEQQQFSLQESVPERNEKSRSRERRQSRHRSRTPVARPKSAQRALPVSEGNQQENLGSSSGLFSSWRSIVDSNTYRSLLESHGEMEIQRQEVIWELRNAETSFAKRLSSVVDLFVLPLRVQSSKSWIAGVPFEIAKILDWLEDITNLHTQIRDTLQLFQTPESPLAGVTTKDGDKDKGSVANALRAYVPRLEMYQPYLIKIVGVLEMLERLVRDDESDFGEFVRIQEKTAESRASLASLLLEPVNRLASYPDLFRKLLDVTPKTHAEYLSTLMLVHSTALVVKTLTAVKAREEEYELVKSISERIDGLPSAMNLARRERQLLCHGQLLRMDSYHLRNQQHSFDQREPNQFNKSPNSNRMSRLVDAINEWDSSQRSRSDSVKSNNSASTGLSFRSVETSSPPLPPQILVLVFSDLVVFATNRSHTQEQQGSERWNVCEDVGVARVLGVSNRNGQDNVNEPASIAVDVLPVHSEPNQRSTSTGGTCIKTLQLELPPITTTSTPSRDSWLNAFLRSSQSTLRILSDPGLSRTSSSDIDEPNHLLEQDRRRILESILETGLPLPKSPSLQLANESVSMGLGKTSDSTQMEREERGWWSLQFQELLRESWYGLASHP</sequence>
<evidence type="ECO:0000259" key="3">
    <source>
        <dbReference type="PROSITE" id="PS50010"/>
    </source>
</evidence>
<keyword evidence="5" id="KW-1185">Reference proteome</keyword>
<dbReference type="Proteomes" id="UP000799118">
    <property type="component" value="Unassembled WGS sequence"/>
</dbReference>
<feature type="compositionally biased region" description="Polar residues" evidence="1">
    <location>
        <begin position="88"/>
        <end position="99"/>
    </location>
</feature>
<feature type="region of interest" description="Disordered" evidence="1">
    <location>
        <begin position="227"/>
        <end position="311"/>
    </location>
</feature>
<dbReference type="GO" id="GO:0005737">
    <property type="term" value="C:cytoplasm"/>
    <property type="evidence" value="ECO:0007669"/>
    <property type="project" value="TreeGrafter"/>
</dbReference>
<dbReference type="SMART" id="SM00325">
    <property type="entry name" value="RhoGEF"/>
    <property type="match status" value="1"/>
</dbReference>
<dbReference type="InterPro" id="IPR051092">
    <property type="entry name" value="FYVE_RhoGEF_PH"/>
</dbReference>
<dbReference type="Gene3D" id="1.20.900.10">
    <property type="entry name" value="Dbl homology (DH) domain"/>
    <property type="match status" value="1"/>
</dbReference>
<dbReference type="Pfam" id="PF00621">
    <property type="entry name" value="RhoGEF"/>
    <property type="match status" value="1"/>
</dbReference>
<keyword evidence="2" id="KW-0812">Transmembrane</keyword>
<protein>
    <recommendedName>
        <fullName evidence="3">DH domain-containing protein</fullName>
    </recommendedName>
</protein>
<feature type="compositionally biased region" description="Basic and acidic residues" evidence="1">
    <location>
        <begin position="165"/>
        <end position="180"/>
    </location>
</feature>
<dbReference type="EMBL" id="ML769466">
    <property type="protein sequence ID" value="KAE9399716.1"/>
    <property type="molecule type" value="Genomic_DNA"/>
</dbReference>
<feature type="compositionally biased region" description="Basic residues" evidence="1">
    <location>
        <begin position="273"/>
        <end position="284"/>
    </location>
</feature>
<dbReference type="AlphaFoldDB" id="A0A6A4HNP3"/>
<feature type="region of interest" description="Disordered" evidence="1">
    <location>
        <begin position="625"/>
        <end position="650"/>
    </location>
</feature>
<name>A0A6A4HNP3_9AGAR</name>
<organism evidence="4 5">
    <name type="scientific">Gymnopus androsaceus JB14</name>
    <dbReference type="NCBI Taxonomy" id="1447944"/>
    <lineage>
        <taxon>Eukaryota</taxon>
        <taxon>Fungi</taxon>
        <taxon>Dikarya</taxon>
        <taxon>Basidiomycota</taxon>
        <taxon>Agaricomycotina</taxon>
        <taxon>Agaricomycetes</taxon>
        <taxon>Agaricomycetidae</taxon>
        <taxon>Agaricales</taxon>
        <taxon>Marasmiineae</taxon>
        <taxon>Omphalotaceae</taxon>
        <taxon>Gymnopus</taxon>
    </lineage>
</organism>
<dbReference type="InterPro" id="IPR035899">
    <property type="entry name" value="DBL_dom_sf"/>
</dbReference>
<dbReference type="OrthoDB" id="1716625at2759"/>
<keyword evidence="2" id="KW-1133">Transmembrane helix</keyword>
<proteinExistence type="predicted"/>